<gene>
    <name evidence="2" type="ORF">BWQ96_01134</name>
</gene>
<reference evidence="2 3" key="1">
    <citation type="journal article" date="2018" name="Mol. Biol. Evol.">
        <title>Analysis of the draft genome of the red seaweed Gracilariopsis chorda provides insights into genome size evolution in Rhodophyta.</title>
        <authorList>
            <person name="Lee J."/>
            <person name="Yang E.C."/>
            <person name="Graf L."/>
            <person name="Yang J.H."/>
            <person name="Qiu H."/>
            <person name="Zel Zion U."/>
            <person name="Chan C.X."/>
            <person name="Stephens T.G."/>
            <person name="Weber A.P.M."/>
            <person name="Boo G.H."/>
            <person name="Boo S.M."/>
            <person name="Kim K.M."/>
            <person name="Shin Y."/>
            <person name="Jung M."/>
            <person name="Lee S.J."/>
            <person name="Yim H.S."/>
            <person name="Lee J.H."/>
            <person name="Bhattacharya D."/>
            <person name="Yoon H.S."/>
        </authorList>
    </citation>
    <scope>NUCLEOTIDE SEQUENCE [LARGE SCALE GENOMIC DNA]</scope>
    <source>
        <strain evidence="2 3">SKKU-2015</strain>
        <tissue evidence="2">Whole body</tissue>
    </source>
</reference>
<accession>A0A2V3J3G5</accession>
<evidence type="ECO:0000256" key="1">
    <source>
        <dbReference type="SAM" id="MobiDB-lite"/>
    </source>
</evidence>
<name>A0A2V3J3G5_9FLOR</name>
<evidence type="ECO:0000313" key="3">
    <source>
        <dbReference type="Proteomes" id="UP000247409"/>
    </source>
</evidence>
<dbReference type="Proteomes" id="UP000247409">
    <property type="component" value="Unassembled WGS sequence"/>
</dbReference>
<feature type="compositionally biased region" description="Basic residues" evidence="1">
    <location>
        <begin position="24"/>
        <end position="37"/>
    </location>
</feature>
<proteinExistence type="predicted"/>
<sequence>MAFVLFPSTPCSSTRVPPICGRRTSNRRPPRRTRRSPRSSSRQRSDPILNDDDVDTTDITTYISCPVCFNSIMLRPQQLTKAPLTVVCNCCGQHTEATLERLENLDGTPFNAMAWRKGMFVAAGQPPPYSERDLGLQFETFPSNPDMQ</sequence>
<dbReference type="AlphaFoldDB" id="A0A2V3J3G5"/>
<feature type="region of interest" description="Disordered" evidence="1">
    <location>
        <begin position="1"/>
        <end position="52"/>
    </location>
</feature>
<evidence type="ECO:0000313" key="2">
    <source>
        <dbReference type="EMBL" id="PXF48996.1"/>
    </source>
</evidence>
<keyword evidence="3" id="KW-1185">Reference proteome</keyword>
<organism evidence="2 3">
    <name type="scientific">Gracilariopsis chorda</name>
    <dbReference type="NCBI Taxonomy" id="448386"/>
    <lineage>
        <taxon>Eukaryota</taxon>
        <taxon>Rhodophyta</taxon>
        <taxon>Florideophyceae</taxon>
        <taxon>Rhodymeniophycidae</taxon>
        <taxon>Gracilariales</taxon>
        <taxon>Gracilariaceae</taxon>
        <taxon>Gracilariopsis</taxon>
    </lineage>
</organism>
<dbReference type="EMBL" id="NBIV01000009">
    <property type="protein sequence ID" value="PXF48996.1"/>
    <property type="molecule type" value="Genomic_DNA"/>
</dbReference>
<comment type="caution">
    <text evidence="2">The sequence shown here is derived from an EMBL/GenBank/DDBJ whole genome shotgun (WGS) entry which is preliminary data.</text>
</comment>
<protein>
    <submittedName>
        <fullName evidence="2">Uncharacterized protein</fullName>
    </submittedName>
</protein>